<keyword evidence="1" id="KW-0732">Signal</keyword>
<keyword evidence="3" id="KW-1185">Reference proteome</keyword>
<evidence type="ECO:0000313" key="2">
    <source>
        <dbReference type="EMBL" id="MBB5055851.1"/>
    </source>
</evidence>
<reference evidence="2 3" key="1">
    <citation type="submission" date="2020-08" db="EMBL/GenBank/DDBJ databases">
        <title>Genomic Encyclopedia of Type Strains, Phase IV (KMG-V): Genome sequencing to study the core and pangenomes of soil and plant-associated prokaryotes.</title>
        <authorList>
            <person name="Whitman W."/>
        </authorList>
    </citation>
    <scope>NUCLEOTIDE SEQUENCE [LARGE SCALE GENOMIC DNA]</scope>
    <source>
        <strain evidence="2 3">M8UP14</strain>
    </source>
</reference>
<dbReference type="EMBL" id="JACHIP010000001">
    <property type="protein sequence ID" value="MBB5055851.1"/>
    <property type="molecule type" value="Genomic_DNA"/>
</dbReference>
<protein>
    <submittedName>
        <fullName evidence="2">Uncharacterized protein</fullName>
    </submittedName>
</protein>
<evidence type="ECO:0000313" key="3">
    <source>
        <dbReference type="Proteomes" id="UP000540989"/>
    </source>
</evidence>
<dbReference type="RefSeq" id="WP_184213591.1">
    <property type="nucleotide sequence ID" value="NZ_JACHIP010000001.1"/>
</dbReference>
<sequence length="112" mass="11521">MHLRQILATSVAALALISTTAVYAAPTSISSPVHAVFTNGKMVKISFRNDSGSQLELKVGDNIMKVQSGATLSLKLPAGTKVLANTATPKLTAGSVIAEVASYLDGATLSIH</sequence>
<feature type="chain" id="PRO_5030728175" evidence="1">
    <location>
        <begin position="25"/>
        <end position="112"/>
    </location>
</feature>
<proteinExistence type="predicted"/>
<organism evidence="2 3">
    <name type="scientific">Granulicella aggregans</name>
    <dbReference type="NCBI Taxonomy" id="474949"/>
    <lineage>
        <taxon>Bacteria</taxon>
        <taxon>Pseudomonadati</taxon>
        <taxon>Acidobacteriota</taxon>
        <taxon>Terriglobia</taxon>
        <taxon>Terriglobales</taxon>
        <taxon>Acidobacteriaceae</taxon>
        <taxon>Granulicella</taxon>
    </lineage>
</organism>
<evidence type="ECO:0000256" key="1">
    <source>
        <dbReference type="SAM" id="SignalP"/>
    </source>
</evidence>
<dbReference type="Proteomes" id="UP000540989">
    <property type="component" value="Unassembled WGS sequence"/>
</dbReference>
<feature type="signal peptide" evidence="1">
    <location>
        <begin position="1"/>
        <end position="24"/>
    </location>
</feature>
<dbReference type="AlphaFoldDB" id="A0A7W7Z9J6"/>
<comment type="caution">
    <text evidence="2">The sequence shown here is derived from an EMBL/GenBank/DDBJ whole genome shotgun (WGS) entry which is preliminary data.</text>
</comment>
<gene>
    <name evidence="2" type="ORF">HDF16_000520</name>
</gene>
<accession>A0A7W7Z9J6</accession>
<name>A0A7W7Z9J6_9BACT</name>